<reference evidence="1" key="1">
    <citation type="submission" date="2013-12" db="EMBL/GenBank/DDBJ databases">
        <title>The Genome Sequence of Aphanomyces invadans NJM9701.</title>
        <authorList>
            <consortium name="The Broad Institute Genomics Platform"/>
            <person name="Russ C."/>
            <person name="Tyler B."/>
            <person name="van West P."/>
            <person name="Dieguez-Uribeondo J."/>
            <person name="Young S.K."/>
            <person name="Zeng Q."/>
            <person name="Gargeya S."/>
            <person name="Fitzgerald M."/>
            <person name="Abouelleil A."/>
            <person name="Alvarado L."/>
            <person name="Chapman S.B."/>
            <person name="Gainer-Dewar J."/>
            <person name="Goldberg J."/>
            <person name="Griggs A."/>
            <person name="Gujja S."/>
            <person name="Hansen M."/>
            <person name="Howarth C."/>
            <person name="Imamovic A."/>
            <person name="Ireland A."/>
            <person name="Larimer J."/>
            <person name="McCowan C."/>
            <person name="Murphy C."/>
            <person name="Pearson M."/>
            <person name="Poon T.W."/>
            <person name="Priest M."/>
            <person name="Roberts A."/>
            <person name="Saif S."/>
            <person name="Shea T."/>
            <person name="Sykes S."/>
            <person name="Wortman J."/>
            <person name="Nusbaum C."/>
            <person name="Birren B."/>
        </authorList>
    </citation>
    <scope>NUCLEOTIDE SEQUENCE [LARGE SCALE GENOMIC DNA]</scope>
    <source>
        <strain evidence="1">NJM9701</strain>
    </source>
</reference>
<dbReference type="RefSeq" id="XP_008880343.1">
    <property type="nucleotide sequence ID" value="XM_008882121.1"/>
</dbReference>
<dbReference type="AlphaFoldDB" id="A0A024TAJ6"/>
<evidence type="ECO:0000313" key="1">
    <source>
        <dbReference type="EMBL" id="ETV91063.1"/>
    </source>
</evidence>
<organism evidence="1">
    <name type="scientific">Aphanomyces invadans</name>
    <dbReference type="NCBI Taxonomy" id="157072"/>
    <lineage>
        <taxon>Eukaryota</taxon>
        <taxon>Sar</taxon>
        <taxon>Stramenopiles</taxon>
        <taxon>Oomycota</taxon>
        <taxon>Saprolegniomycetes</taxon>
        <taxon>Saprolegniales</taxon>
        <taxon>Verrucalvaceae</taxon>
        <taxon>Aphanomyces</taxon>
    </lineage>
</organism>
<dbReference type="OrthoDB" id="10593257at2759"/>
<protein>
    <submittedName>
        <fullName evidence="1">Uncharacterized protein</fullName>
    </submittedName>
</protein>
<dbReference type="EMBL" id="KI914016">
    <property type="protein sequence ID" value="ETV91063.1"/>
    <property type="molecule type" value="Genomic_DNA"/>
</dbReference>
<accession>A0A024TAJ6</accession>
<dbReference type="GeneID" id="20091348"/>
<gene>
    <name evidence="1" type="ORF">H310_14298</name>
</gene>
<dbReference type="VEuPathDB" id="FungiDB:H310_14298"/>
<name>A0A024TAJ6_9STRA</name>
<proteinExistence type="predicted"/>
<sequence length="134" mass="15026">MVKHTLLDEQDNYKAYLRFYAQNYEDPSQILAEIVPESHEPSVILTVAAMDLFLENRAPDLYENAGALDSLLSNTATRCKASNQLTDWTILHVVATLHSTLESFKLPVESICDDATQSIHAANYSQLLVLEDDL</sequence>